<organism evidence="1 2">
    <name type="scientific">Penicillium nordicum</name>
    <dbReference type="NCBI Taxonomy" id="229535"/>
    <lineage>
        <taxon>Eukaryota</taxon>
        <taxon>Fungi</taxon>
        <taxon>Dikarya</taxon>
        <taxon>Ascomycota</taxon>
        <taxon>Pezizomycotina</taxon>
        <taxon>Eurotiomycetes</taxon>
        <taxon>Eurotiomycetidae</taxon>
        <taxon>Eurotiales</taxon>
        <taxon>Aspergillaceae</taxon>
        <taxon>Penicillium</taxon>
    </lineage>
</organism>
<evidence type="ECO:0000313" key="1">
    <source>
        <dbReference type="EMBL" id="KOS45573.1"/>
    </source>
</evidence>
<dbReference type="AlphaFoldDB" id="A0A0M9WHY9"/>
<evidence type="ECO:0000313" key="2">
    <source>
        <dbReference type="Proteomes" id="UP000037696"/>
    </source>
</evidence>
<comment type="caution">
    <text evidence="1">The sequence shown here is derived from an EMBL/GenBank/DDBJ whole genome shotgun (WGS) entry which is preliminary data.</text>
</comment>
<name>A0A0M9WHY9_9EURO</name>
<gene>
    <name evidence="1" type="ORF">ACN38_g3434</name>
</gene>
<accession>A0A0M9WHY9</accession>
<reference evidence="1 2" key="1">
    <citation type="submission" date="2015-08" db="EMBL/GenBank/DDBJ databases">
        <title>Genome sequencing of Penicillium nordicum.</title>
        <authorList>
            <person name="Nguyen H.D."/>
            <person name="Seifert K.A."/>
        </authorList>
    </citation>
    <scope>NUCLEOTIDE SEQUENCE [LARGE SCALE GENOMIC DNA]</scope>
    <source>
        <strain evidence="1 2">DAOMC 185683</strain>
    </source>
</reference>
<protein>
    <submittedName>
        <fullName evidence="1">Uncharacterized protein</fullName>
    </submittedName>
</protein>
<dbReference type="Proteomes" id="UP000037696">
    <property type="component" value="Unassembled WGS sequence"/>
</dbReference>
<proteinExistence type="predicted"/>
<keyword evidence="2" id="KW-1185">Reference proteome</keyword>
<dbReference type="EMBL" id="LHQQ01000041">
    <property type="protein sequence ID" value="KOS45573.1"/>
    <property type="molecule type" value="Genomic_DNA"/>
</dbReference>
<sequence length="87" mass="9918">MPPRVEYQYCRVTQTFQLLYETWLGRFAFHAGNIGNDKYQPQAIFGSGVSNRRRLNNSGWPPGHSTQGSLVPKCNVLSLQARRNGMF</sequence>